<dbReference type="InterPro" id="IPR000010">
    <property type="entry name" value="Cystatin_dom"/>
</dbReference>
<dbReference type="InterPro" id="IPR006525">
    <property type="entry name" value="Cystatin-related_pln"/>
</dbReference>
<dbReference type="Pfam" id="PF00031">
    <property type="entry name" value="Cystatin"/>
    <property type="match status" value="1"/>
</dbReference>
<keyword evidence="1" id="KW-0646">Protease inhibitor</keyword>
<protein>
    <recommendedName>
        <fullName evidence="3">Cystatin domain-containing protein</fullName>
    </recommendedName>
</protein>
<dbReference type="EMBL" id="JAVXUP010002006">
    <property type="protein sequence ID" value="KAK3006345.1"/>
    <property type="molecule type" value="Genomic_DNA"/>
</dbReference>
<evidence type="ECO:0000256" key="2">
    <source>
        <dbReference type="ARBA" id="ARBA00022704"/>
    </source>
</evidence>
<dbReference type="AlphaFoldDB" id="A0AA89AL33"/>
<dbReference type="InterPro" id="IPR006462">
    <property type="entry name" value="MS5"/>
</dbReference>
<name>A0AA89AL33_9ASTE</name>
<dbReference type="PANTHER" id="PTHR31260:SF28">
    <property type="entry name" value="CYSTATIN DOMAIN PROTEIN"/>
    <property type="match status" value="1"/>
</dbReference>
<feature type="domain" description="Cystatin" evidence="3">
    <location>
        <begin position="269"/>
        <end position="320"/>
    </location>
</feature>
<dbReference type="SUPFAM" id="SSF54403">
    <property type="entry name" value="Cystatin/monellin"/>
    <property type="match status" value="2"/>
</dbReference>
<proteinExistence type="predicted"/>
<gene>
    <name evidence="4" type="ORF">RJ639_017494</name>
</gene>
<dbReference type="NCBIfam" id="TIGR01638">
    <property type="entry name" value="Atha_cystat_rel"/>
    <property type="match status" value="2"/>
</dbReference>
<dbReference type="InterPro" id="IPR046350">
    <property type="entry name" value="Cystatin_sf"/>
</dbReference>
<evidence type="ECO:0000256" key="1">
    <source>
        <dbReference type="ARBA" id="ARBA00022690"/>
    </source>
</evidence>
<reference evidence="4" key="1">
    <citation type="submission" date="2022-12" db="EMBL/GenBank/DDBJ databases">
        <title>Draft genome assemblies for two species of Escallonia (Escalloniales).</title>
        <authorList>
            <person name="Chanderbali A."/>
            <person name="Dervinis C."/>
            <person name="Anghel I."/>
            <person name="Soltis D."/>
            <person name="Soltis P."/>
            <person name="Zapata F."/>
        </authorList>
    </citation>
    <scope>NUCLEOTIDE SEQUENCE</scope>
    <source>
        <strain evidence="4">UCBG64.0493</strain>
        <tissue evidence="4">Leaf</tissue>
    </source>
</reference>
<comment type="caution">
    <text evidence="4">The sequence shown here is derived from an EMBL/GenBank/DDBJ whole genome shotgun (WGS) entry which is preliminary data.</text>
</comment>
<organism evidence="4 5">
    <name type="scientific">Escallonia herrerae</name>
    <dbReference type="NCBI Taxonomy" id="1293975"/>
    <lineage>
        <taxon>Eukaryota</taxon>
        <taxon>Viridiplantae</taxon>
        <taxon>Streptophyta</taxon>
        <taxon>Embryophyta</taxon>
        <taxon>Tracheophyta</taxon>
        <taxon>Spermatophyta</taxon>
        <taxon>Magnoliopsida</taxon>
        <taxon>eudicotyledons</taxon>
        <taxon>Gunneridae</taxon>
        <taxon>Pentapetalae</taxon>
        <taxon>asterids</taxon>
        <taxon>campanulids</taxon>
        <taxon>Escalloniales</taxon>
        <taxon>Escalloniaceae</taxon>
        <taxon>Escallonia</taxon>
    </lineage>
</organism>
<evidence type="ECO:0000313" key="4">
    <source>
        <dbReference type="EMBL" id="KAK3006345.1"/>
    </source>
</evidence>
<sequence>MELAPCVPVEVSSEKHKMPESNVIDEEEEVWSEDEIDEADWNKYMTQVKESEGFDIDDFAPTIAKVAFALIVPLRDLKKQSQLMQETIISHSKDAIEMFNNLHGKKFEFVDVVKANMEGAAGIIFYITFTAKDADSKVETFQTKVFDGIPKKDGTPHVEFMFVRIKPTSNQGLSMELAPCVPVEVSSEKHEMPESNVIDEEEEVWSEDEIDEADWNNYMTQVKESEGFDIDDFAPIIAKVAFGIVMPLGDFKKLGNLMQEAIISDSKDAIEMFNNLHGEKFEFVDIVKANMEVVAGAIFYITFTAKDADGKVETFQTKVFDGIPKKDGTPHVEVMFVRIKPTSN</sequence>
<keyword evidence="5" id="KW-1185">Reference proteome</keyword>
<dbReference type="GO" id="GO:0004869">
    <property type="term" value="F:cysteine-type endopeptidase inhibitor activity"/>
    <property type="evidence" value="ECO:0007669"/>
    <property type="project" value="UniProtKB-KW"/>
</dbReference>
<accession>A0AA89AL33</accession>
<dbReference type="Gene3D" id="3.10.450.10">
    <property type="match status" value="2"/>
</dbReference>
<evidence type="ECO:0000313" key="5">
    <source>
        <dbReference type="Proteomes" id="UP001188597"/>
    </source>
</evidence>
<dbReference type="Proteomes" id="UP001188597">
    <property type="component" value="Unassembled WGS sequence"/>
</dbReference>
<evidence type="ECO:0000259" key="3">
    <source>
        <dbReference type="Pfam" id="PF00031"/>
    </source>
</evidence>
<keyword evidence="2" id="KW-0789">Thiol protease inhibitor</keyword>
<dbReference type="PANTHER" id="PTHR31260">
    <property type="entry name" value="CYSTATIN/MONELLIN SUPERFAMILY PROTEIN"/>
    <property type="match status" value="1"/>
</dbReference>